<evidence type="ECO:0000256" key="1">
    <source>
        <dbReference type="SAM" id="Phobius"/>
    </source>
</evidence>
<evidence type="ECO:0000313" key="3">
    <source>
        <dbReference type="Proteomes" id="UP000829817"/>
    </source>
</evidence>
<dbReference type="EMBL" id="CP091508">
    <property type="protein sequence ID" value="UOO83119.1"/>
    <property type="molecule type" value="Genomic_DNA"/>
</dbReference>
<sequence length="89" mass="10501">MEQKSEIRQVVDFVIIFTIILAMFYIILLLYLHVLNKILMDKLDVKTYQILLEYSGAISIVVAWVLFQGGGKFFIFLRKRSQEIRSKKD</sequence>
<keyword evidence="1" id="KW-0812">Transmembrane</keyword>
<dbReference type="Proteomes" id="UP000829817">
    <property type="component" value="Chromosome"/>
</dbReference>
<protein>
    <submittedName>
        <fullName evidence="2">Uncharacterized protein</fullName>
    </submittedName>
</protein>
<proteinExistence type="predicted"/>
<keyword evidence="1" id="KW-0472">Membrane</keyword>
<accession>A0ABY4DVR2</accession>
<name>A0ABY4DVR2_9NEIS</name>
<evidence type="ECO:0000313" key="2">
    <source>
        <dbReference type="EMBL" id="UOO83119.1"/>
    </source>
</evidence>
<gene>
    <name evidence="2" type="ORF">LVJ83_06575</name>
</gene>
<organism evidence="2 3">
    <name type="scientific">Uruburuella testudinis</name>
    <dbReference type="NCBI Taxonomy" id="1282863"/>
    <lineage>
        <taxon>Bacteria</taxon>
        <taxon>Pseudomonadati</taxon>
        <taxon>Pseudomonadota</taxon>
        <taxon>Betaproteobacteria</taxon>
        <taxon>Neisseriales</taxon>
        <taxon>Neisseriaceae</taxon>
        <taxon>Uruburuella</taxon>
    </lineage>
</organism>
<reference evidence="2 3" key="1">
    <citation type="journal article" date="2022" name="Res Sq">
        <title>Evolution of multicellular longitudinally dividing oral cavity symbionts (Neisseriaceae).</title>
        <authorList>
            <person name="Nyongesa S."/>
            <person name="Weber P."/>
            <person name="Bernet E."/>
            <person name="Pullido F."/>
            <person name="Nieckarz M."/>
            <person name="Delaby M."/>
            <person name="Nieves C."/>
            <person name="Viehboeck T."/>
            <person name="Krause N."/>
            <person name="Rivera-Millot A."/>
            <person name="Nakamura A."/>
            <person name="Vischer N."/>
            <person name="VanNieuwenhze M."/>
            <person name="Brun Y."/>
            <person name="Cava F."/>
            <person name="Bulgheresi S."/>
            <person name="Veyrier F."/>
        </authorList>
    </citation>
    <scope>NUCLEOTIDE SEQUENCE [LARGE SCALE GENOMIC DNA]</scope>
    <source>
        <strain evidence="2 3">CCUG 63373m</strain>
    </source>
</reference>
<keyword evidence="1" id="KW-1133">Transmembrane helix</keyword>
<keyword evidence="3" id="KW-1185">Reference proteome</keyword>
<dbReference type="RefSeq" id="WP_244787483.1">
    <property type="nucleotide sequence ID" value="NZ_CP091508.1"/>
</dbReference>
<feature type="transmembrane region" description="Helical" evidence="1">
    <location>
        <begin position="54"/>
        <end position="77"/>
    </location>
</feature>
<feature type="transmembrane region" description="Helical" evidence="1">
    <location>
        <begin position="12"/>
        <end position="34"/>
    </location>
</feature>